<name>A0A2B8BNB4_9PROT</name>
<keyword evidence="3" id="KW-1185">Reference proteome</keyword>
<proteinExistence type="predicted"/>
<dbReference type="Proteomes" id="UP000225379">
    <property type="component" value="Unassembled WGS sequence"/>
</dbReference>
<dbReference type="RefSeq" id="WP_098734602.1">
    <property type="nucleotide sequence ID" value="NZ_PDKW01000036.1"/>
</dbReference>
<protein>
    <submittedName>
        <fullName evidence="2">Uncharacterized protein</fullName>
    </submittedName>
</protein>
<feature type="region of interest" description="Disordered" evidence="1">
    <location>
        <begin position="1"/>
        <end position="20"/>
    </location>
</feature>
<accession>A0A2B8BNB4</accession>
<dbReference type="EMBL" id="PDKW01000036">
    <property type="protein sequence ID" value="PGH59250.1"/>
    <property type="molecule type" value="Genomic_DNA"/>
</dbReference>
<evidence type="ECO:0000313" key="3">
    <source>
        <dbReference type="Proteomes" id="UP000225379"/>
    </source>
</evidence>
<dbReference type="AlphaFoldDB" id="A0A2B8BNB4"/>
<evidence type="ECO:0000313" key="2">
    <source>
        <dbReference type="EMBL" id="PGH59250.1"/>
    </source>
</evidence>
<organism evidence="2 3">
    <name type="scientific">Azospirillum palustre</name>
    <dbReference type="NCBI Taxonomy" id="2044885"/>
    <lineage>
        <taxon>Bacteria</taxon>
        <taxon>Pseudomonadati</taxon>
        <taxon>Pseudomonadota</taxon>
        <taxon>Alphaproteobacteria</taxon>
        <taxon>Rhodospirillales</taxon>
        <taxon>Azospirillaceae</taxon>
        <taxon>Azospirillum</taxon>
    </lineage>
</organism>
<sequence length="76" mass="7642">MTARSPARSRRSKTEPAAGGVEGVQIRLMGPAAEVEAAVAALEAAGIGLVVTGRAPMRDRSDGLRVYGALPPTAAG</sequence>
<evidence type="ECO:0000256" key="1">
    <source>
        <dbReference type="SAM" id="MobiDB-lite"/>
    </source>
</evidence>
<reference evidence="3" key="1">
    <citation type="submission" date="2017-10" db="EMBL/GenBank/DDBJ databases">
        <authorList>
            <person name="Kravchenko I.K."/>
            <person name="Grouzdev D.S."/>
        </authorList>
    </citation>
    <scope>NUCLEOTIDE SEQUENCE [LARGE SCALE GENOMIC DNA]</scope>
    <source>
        <strain evidence="3">B2</strain>
    </source>
</reference>
<gene>
    <name evidence="2" type="ORF">CRT60_01055</name>
</gene>
<comment type="caution">
    <text evidence="2">The sequence shown here is derived from an EMBL/GenBank/DDBJ whole genome shotgun (WGS) entry which is preliminary data.</text>
</comment>